<name>A0A0T5VUG4_9SPHI</name>
<evidence type="ECO:0000313" key="2">
    <source>
        <dbReference type="Proteomes" id="UP000051950"/>
    </source>
</evidence>
<dbReference type="RefSeq" id="WP_057930913.1">
    <property type="nucleotide sequence ID" value="NZ_LMZQ01000002.1"/>
</dbReference>
<proteinExistence type="predicted"/>
<sequence>MYIRFITQFINEKGQNKTGLFQAMGFIRDHPLTDDEDESKLKDLTSWFEENLDAPKWFANPVGRRHETKSLSWFKDTAKEHILKVNELIEILEKYDLIIERVTSKDLGHKVYEDEFQVSAEPLKSHRKRVI</sequence>
<keyword evidence="2" id="KW-1185">Reference proteome</keyword>
<reference evidence="1 2" key="1">
    <citation type="submission" date="2015-11" db="EMBL/GenBank/DDBJ databases">
        <title>Sequence of Pedobacter ginsenosidimutans.</title>
        <authorList>
            <person name="Carson E."/>
            <person name="Keyser V."/>
            <person name="Newman J."/>
            <person name="Miller J."/>
        </authorList>
    </citation>
    <scope>NUCLEOTIDE SEQUENCE [LARGE SCALE GENOMIC DNA]</scope>
    <source>
        <strain evidence="1 2">KACC 14530</strain>
    </source>
</reference>
<comment type="caution">
    <text evidence="1">The sequence shown here is derived from an EMBL/GenBank/DDBJ whole genome shotgun (WGS) entry which is preliminary data.</text>
</comment>
<dbReference type="AlphaFoldDB" id="A0A0T5VUG4"/>
<protein>
    <submittedName>
        <fullName evidence="1">Uncharacterized protein</fullName>
    </submittedName>
</protein>
<organism evidence="1 2">
    <name type="scientific">Pedobacter ginsenosidimutans</name>
    <dbReference type="NCBI Taxonomy" id="687842"/>
    <lineage>
        <taxon>Bacteria</taxon>
        <taxon>Pseudomonadati</taxon>
        <taxon>Bacteroidota</taxon>
        <taxon>Sphingobacteriia</taxon>
        <taxon>Sphingobacteriales</taxon>
        <taxon>Sphingobacteriaceae</taxon>
        <taxon>Pedobacter</taxon>
    </lineage>
</organism>
<evidence type="ECO:0000313" key="1">
    <source>
        <dbReference type="EMBL" id="KRT17518.1"/>
    </source>
</evidence>
<dbReference type="Proteomes" id="UP000051950">
    <property type="component" value="Unassembled WGS sequence"/>
</dbReference>
<gene>
    <name evidence="1" type="ORF">ASU31_02955</name>
</gene>
<dbReference type="EMBL" id="LMZQ01000002">
    <property type="protein sequence ID" value="KRT17518.1"/>
    <property type="molecule type" value="Genomic_DNA"/>
</dbReference>
<dbReference type="OrthoDB" id="8911044at2"/>
<accession>A0A0T5VUG4</accession>